<dbReference type="Proteomes" id="UP000199495">
    <property type="component" value="Unassembled WGS sequence"/>
</dbReference>
<reference evidence="2 3" key="1">
    <citation type="submission" date="2016-10" db="EMBL/GenBank/DDBJ databases">
        <authorList>
            <person name="de Groot N.N."/>
        </authorList>
    </citation>
    <scope>NUCLEOTIDE SEQUENCE [LARGE SCALE GENOMIC DNA]</scope>
    <source>
        <strain evidence="2 3">CGMCC 1.10267</strain>
    </source>
</reference>
<dbReference type="AlphaFoldDB" id="A0A1G7SD07"/>
<protein>
    <submittedName>
        <fullName evidence="2">Uncharacterized protein</fullName>
    </submittedName>
</protein>
<keyword evidence="1" id="KW-0812">Transmembrane</keyword>
<dbReference type="STRING" id="440168.SAMN04487974_101441"/>
<keyword evidence="3" id="KW-1185">Reference proteome</keyword>
<feature type="transmembrane region" description="Helical" evidence="1">
    <location>
        <begin position="62"/>
        <end position="82"/>
    </location>
</feature>
<organism evidence="2 3">
    <name type="scientific">Pelagibacterium luteolum</name>
    <dbReference type="NCBI Taxonomy" id="440168"/>
    <lineage>
        <taxon>Bacteria</taxon>
        <taxon>Pseudomonadati</taxon>
        <taxon>Pseudomonadota</taxon>
        <taxon>Alphaproteobacteria</taxon>
        <taxon>Hyphomicrobiales</taxon>
        <taxon>Devosiaceae</taxon>
        <taxon>Pelagibacterium</taxon>
    </lineage>
</organism>
<evidence type="ECO:0000256" key="1">
    <source>
        <dbReference type="SAM" id="Phobius"/>
    </source>
</evidence>
<feature type="transmembrane region" description="Helical" evidence="1">
    <location>
        <begin position="124"/>
        <end position="144"/>
    </location>
</feature>
<gene>
    <name evidence="2" type="ORF">SAMN04487974_101441</name>
</gene>
<proteinExistence type="predicted"/>
<keyword evidence="1" id="KW-1133">Transmembrane helix</keyword>
<dbReference type="EMBL" id="FNCS01000001">
    <property type="protein sequence ID" value="SDG20926.1"/>
    <property type="molecule type" value="Genomic_DNA"/>
</dbReference>
<keyword evidence="1" id="KW-0472">Membrane</keyword>
<feature type="transmembrane region" description="Helical" evidence="1">
    <location>
        <begin position="33"/>
        <end position="50"/>
    </location>
</feature>
<feature type="transmembrane region" description="Helical" evidence="1">
    <location>
        <begin position="150"/>
        <end position="168"/>
    </location>
</feature>
<accession>A0A1G7SD07</accession>
<feature type="transmembrane region" description="Helical" evidence="1">
    <location>
        <begin position="97"/>
        <end position="117"/>
    </location>
</feature>
<sequence length="178" mass="18539">MIAAWALVLGGLARVAGEIIELLAGRHTGPSGLLAALGLLLVVIGFTGLWTDVRTSRLGRAAVILIAVGALVFVGVAIWSVSQGTLPIGEVARTPQFIGAAATTFVGALCLAAWLVTSSVYPRWIGLVMSAAIGLSLVSSFVALPSLVQPLIDMVMALTFIQLGLSMAERRKRHRADP</sequence>
<evidence type="ECO:0000313" key="3">
    <source>
        <dbReference type="Proteomes" id="UP000199495"/>
    </source>
</evidence>
<name>A0A1G7SD07_9HYPH</name>
<evidence type="ECO:0000313" key="2">
    <source>
        <dbReference type="EMBL" id="SDG20926.1"/>
    </source>
</evidence>